<reference evidence="2" key="1">
    <citation type="submission" date="2021-06" db="EMBL/GenBank/DDBJ databases">
        <authorList>
            <person name="Hodson N. C."/>
            <person name="Mongue J. A."/>
            <person name="Jaron S. K."/>
        </authorList>
    </citation>
    <scope>NUCLEOTIDE SEQUENCE</scope>
</reference>
<name>A0A8J2NZS5_9HEXA</name>
<evidence type="ECO:0000313" key="2">
    <source>
        <dbReference type="EMBL" id="CAG7725448.1"/>
    </source>
</evidence>
<feature type="transmembrane region" description="Helical" evidence="1">
    <location>
        <begin position="102"/>
        <end position="125"/>
    </location>
</feature>
<dbReference type="Proteomes" id="UP000708208">
    <property type="component" value="Unassembled WGS sequence"/>
</dbReference>
<gene>
    <name evidence="2" type="ORF">AFUS01_LOCUS14405</name>
</gene>
<feature type="transmembrane region" description="Helical" evidence="1">
    <location>
        <begin position="166"/>
        <end position="192"/>
    </location>
</feature>
<organism evidence="2 3">
    <name type="scientific">Allacma fusca</name>
    <dbReference type="NCBI Taxonomy" id="39272"/>
    <lineage>
        <taxon>Eukaryota</taxon>
        <taxon>Metazoa</taxon>
        <taxon>Ecdysozoa</taxon>
        <taxon>Arthropoda</taxon>
        <taxon>Hexapoda</taxon>
        <taxon>Collembola</taxon>
        <taxon>Symphypleona</taxon>
        <taxon>Sminthuridae</taxon>
        <taxon>Allacma</taxon>
    </lineage>
</organism>
<dbReference type="AlphaFoldDB" id="A0A8J2NZS5"/>
<evidence type="ECO:0000313" key="3">
    <source>
        <dbReference type="Proteomes" id="UP000708208"/>
    </source>
</evidence>
<protein>
    <submittedName>
        <fullName evidence="2">Uncharacterized protein</fullName>
    </submittedName>
</protein>
<comment type="caution">
    <text evidence="2">The sequence shown here is derived from an EMBL/GenBank/DDBJ whole genome shotgun (WGS) entry which is preliminary data.</text>
</comment>
<evidence type="ECO:0000256" key="1">
    <source>
        <dbReference type="SAM" id="Phobius"/>
    </source>
</evidence>
<dbReference type="EMBL" id="CAJVCH010122130">
    <property type="protein sequence ID" value="CAG7725448.1"/>
    <property type="molecule type" value="Genomic_DNA"/>
</dbReference>
<keyword evidence="1" id="KW-1133">Transmembrane helix</keyword>
<keyword evidence="1" id="KW-0812">Transmembrane</keyword>
<sequence>MESDLNSDPPTVFHQINDPNELPAPISEGIGKVLQRCSKNACFLQTIPLELVPGTNKIRACRSKFAMAKFWLSWVIILAEAVHALFKFVYVTHYDVPVTRFGYLYTGLMTGLYWVGVILVLLTFLRRYELQEFINTISYCNQHAGSEKKSGKGISIMYLLMRYLPFGMYLLGGGNAVVFLACKNAPITIYSSLDSSYRDGWFVLIPHMLHDVMVPCHIITTILFALLWILGYLELVKLQCLEYL</sequence>
<proteinExistence type="predicted"/>
<keyword evidence="1" id="KW-0472">Membrane</keyword>
<feature type="transmembrane region" description="Helical" evidence="1">
    <location>
        <begin position="70"/>
        <end position="90"/>
    </location>
</feature>
<accession>A0A8J2NZS5</accession>
<keyword evidence="3" id="KW-1185">Reference proteome</keyword>
<feature type="transmembrane region" description="Helical" evidence="1">
    <location>
        <begin position="212"/>
        <end position="233"/>
    </location>
</feature>